<organism evidence="1 2">
    <name type="scientific">Carnobacterium divergens</name>
    <name type="common">Lactobacillus divergens</name>
    <dbReference type="NCBI Taxonomy" id="2748"/>
    <lineage>
        <taxon>Bacteria</taxon>
        <taxon>Bacillati</taxon>
        <taxon>Bacillota</taxon>
        <taxon>Bacilli</taxon>
        <taxon>Lactobacillales</taxon>
        <taxon>Carnobacteriaceae</taxon>
        <taxon>Carnobacterium</taxon>
    </lineage>
</organism>
<accession>A0AAW8RGI0</accession>
<sequence length="97" mass="11817">MNPLKLKCFIDIMLNLIEDNEWERTCELLGIEDKDEFRIINEMRQDKENKFSETASAYMDVCMKKHEEIDYENPHFKEMNLHEWIKNNRPSVPFTYV</sequence>
<name>A0AAW8RGI0_CARDV</name>
<dbReference type="EMBL" id="JALRMR010000017">
    <property type="protein sequence ID" value="MDT1975206.1"/>
    <property type="molecule type" value="Genomic_DNA"/>
</dbReference>
<dbReference type="KEGG" id="cdj:BFC22_02585"/>
<gene>
    <name evidence="1" type="ORF">MX635_12430</name>
</gene>
<reference evidence="1" key="1">
    <citation type="submission" date="2022-04" db="EMBL/GenBank/DDBJ databases">
        <title>Draft genome sequences of lactic acid bacteria (LAB) strains involved in meat spoilage.</title>
        <authorList>
            <person name="Palevich N."/>
        </authorList>
    </citation>
    <scope>NUCLEOTIDE SEQUENCE</scope>
    <source>
        <strain evidence="1">9-14</strain>
    </source>
</reference>
<evidence type="ECO:0000313" key="1">
    <source>
        <dbReference type="EMBL" id="MDT1975206.1"/>
    </source>
</evidence>
<protein>
    <submittedName>
        <fullName evidence="1">Uncharacterized protein</fullName>
    </submittedName>
</protein>
<proteinExistence type="predicted"/>
<dbReference type="RefSeq" id="WP_119907500.1">
    <property type="nucleotide sequence ID" value="NZ_CBCPJX010000007.1"/>
</dbReference>
<comment type="caution">
    <text evidence="1">The sequence shown here is derived from an EMBL/GenBank/DDBJ whole genome shotgun (WGS) entry which is preliminary data.</text>
</comment>
<dbReference type="AlphaFoldDB" id="A0AAW8RGI0"/>
<dbReference type="Proteomes" id="UP001249945">
    <property type="component" value="Unassembled WGS sequence"/>
</dbReference>
<evidence type="ECO:0000313" key="2">
    <source>
        <dbReference type="Proteomes" id="UP001249945"/>
    </source>
</evidence>